<name>A0AAV4DVZ0_9GAST</name>
<dbReference type="Pfam" id="PF00939">
    <property type="entry name" value="Na_sulph_symp"/>
    <property type="match status" value="1"/>
</dbReference>
<keyword evidence="6 8" id="KW-0472">Membrane</keyword>
<protein>
    <submittedName>
        <fullName evidence="9">Solute carrier family 13 member 2</fullName>
    </submittedName>
</protein>
<keyword evidence="4 8" id="KW-0812">Transmembrane</keyword>
<dbReference type="PANTHER" id="PTHR10283">
    <property type="entry name" value="SOLUTE CARRIER FAMILY 13 MEMBER"/>
    <property type="match status" value="1"/>
</dbReference>
<feature type="transmembrane region" description="Helical" evidence="8">
    <location>
        <begin position="408"/>
        <end position="427"/>
    </location>
</feature>
<keyword evidence="5 8" id="KW-1133">Transmembrane helix</keyword>
<reference evidence="9 10" key="1">
    <citation type="journal article" date="2021" name="Elife">
        <title>Chloroplast acquisition without the gene transfer in kleptoplastic sea slugs, Plakobranchus ocellatus.</title>
        <authorList>
            <person name="Maeda T."/>
            <person name="Takahashi S."/>
            <person name="Yoshida T."/>
            <person name="Shimamura S."/>
            <person name="Takaki Y."/>
            <person name="Nagai Y."/>
            <person name="Toyoda A."/>
            <person name="Suzuki Y."/>
            <person name="Arimoto A."/>
            <person name="Ishii H."/>
            <person name="Satoh N."/>
            <person name="Nishiyama T."/>
            <person name="Hasebe M."/>
            <person name="Maruyama T."/>
            <person name="Minagawa J."/>
            <person name="Obokata J."/>
            <person name="Shigenobu S."/>
        </authorList>
    </citation>
    <scope>NUCLEOTIDE SEQUENCE [LARGE SCALE GENOMIC DNA]</scope>
</reference>
<comment type="similarity">
    <text evidence="2">Belongs to the SLC13A/DASS transporter (TC 2.A.47) family. NADC subfamily.</text>
</comment>
<evidence type="ECO:0000256" key="2">
    <source>
        <dbReference type="ARBA" id="ARBA00006772"/>
    </source>
</evidence>
<evidence type="ECO:0000256" key="7">
    <source>
        <dbReference type="SAM" id="MobiDB-lite"/>
    </source>
</evidence>
<dbReference type="Proteomes" id="UP000735302">
    <property type="component" value="Unassembled WGS sequence"/>
</dbReference>
<dbReference type="InterPro" id="IPR031312">
    <property type="entry name" value="Na/sul_symport_CS"/>
</dbReference>
<keyword evidence="10" id="KW-1185">Reference proteome</keyword>
<dbReference type="PANTHER" id="PTHR10283:SF82">
    <property type="entry name" value="SOLUTE CARRIER FAMILY 13 MEMBER 2"/>
    <property type="match status" value="1"/>
</dbReference>
<feature type="transmembrane region" description="Helical" evidence="8">
    <location>
        <begin position="280"/>
        <end position="297"/>
    </location>
</feature>
<feature type="compositionally biased region" description="Polar residues" evidence="7">
    <location>
        <begin position="83"/>
        <end position="106"/>
    </location>
</feature>
<dbReference type="InterPro" id="IPR001898">
    <property type="entry name" value="SLC13A/DASS"/>
</dbReference>
<feature type="transmembrane region" description="Helical" evidence="8">
    <location>
        <begin position="447"/>
        <end position="467"/>
    </location>
</feature>
<evidence type="ECO:0000256" key="8">
    <source>
        <dbReference type="SAM" id="Phobius"/>
    </source>
</evidence>
<evidence type="ECO:0000256" key="3">
    <source>
        <dbReference type="ARBA" id="ARBA00022448"/>
    </source>
</evidence>
<proteinExistence type="inferred from homology"/>
<gene>
    <name evidence="9" type="ORF">PoB_007452100</name>
</gene>
<evidence type="ECO:0000256" key="1">
    <source>
        <dbReference type="ARBA" id="ARBA00004141"/>
    </source>
</evidence>
<evidence type="ECO:0000313" key="10">
    <source>
        <dbReference type="Proteomes" id="UP000735302"/>
    </source>
</evidence>
<feature type="region of interest" description="Disordered" evidence="7">
    <location>
        <begin position="83"/>
        <end position="112"/>
    </location>
</feature>
<accession>A0AAV4DVZ0</accession>
<feature type="transmembrane region" description="Helical" evidence="8">
    <location>
        <begin position="330"/>
        <end position="354"/>
    </location>
</feature>
<feature type="transmembrane region" description="Helical" evidence="8">
    <location>
        <begin position="223"/>
        <end position="245"/>
    </location>
</feature>
<dbReference type="GO" id="GO:0015141">
    <property type="term" value="F:succinate transmembrane transporter activity"/>
    <property type="evidence" value="ECO:0007669"/>
    <property type="project" value="UniProtKB-ARBA"/>
</dbReference>
<comment type="caution">
    <text evidence="9">The sequence shown here is derived from an EMBL/GenBank/DDBJ whole genome shotgun (WGS) entry which is preliminary data.</text>
</comment>
<feature type="transmembrane region" description="Helical" evidence="8">
    <location>
        <begin position="366"/>
        <end position="396"/>
    </location>
</feature>
<evidence type="ECO:0000256" key="5">
    <source>
        <dbReference type="ARBA" id="ARBA00022989"/>
    </source>
</evidence>
<sequence>MRSCDAVDGMPTSIIRSTVSLPEFQEAYLDFELIPNVTLDEDDVPSSAVTDFDTLPADEEHIKGTVNSGYQAEESNLYPGKQIQETQKSDSSAAVEQGISPSSSAPTKEPEGFSRLSKGLTLCIAYAANIGGIATLTGTPPNLVMKGIADDFYKLHQPADDQSGSPISFANWMGLAVPLSALTLVLGWFVLLIIFLCGRGCCTVNEGQSRAIKKAIRTEWKKLGPISLAEVILMVLFTFLAVLWVSRDPKESPGWSVWFEYDEKISSGATRKVSFPSDSTSAMLIALLLFIVPGKVPNICCWRKPGREDDEVYTPVLTWKQVQRKLPWGVIILLGGGFALGRGVAVSGLSHWLADKLSSLDYLDKWVLNLVLCLIVAAATEVTSNTATATLLMPIMANLAKSLGYNPLYLMVSTTLATSFAFMLPVATPPNAVVFSYGAIKVTDMAFAGFFMNIIAVSALTLAVNTWGVPIYDFDYFDEIFNKTVAASV</sequence>
<organism evidence="9 10">
    <name type="scientific">Plakobranchus ocellatus</name>
    <dbReference type="NCBI Taxonomy" id="259542"/>
    <lineage>
        <taxon>Eukaryota</taxon>
        <taxon>Metazoa</taxon>
        <taxon>Spiralia</taxon>
        <taxon>Lophotrochozoa</taxon>
        <taxon>Mollusca</taxon>
        <taxon>Gastropoda</taxon>
        <taxon>Heterobranchia</taxon>
        <taxon>Euthyneura</taxon>
        <taxon>Panpulmonata</taxon>
        <taxon>Sacoglossa</taxon>
        <taxon>Placobranchoidea</taxon>
        <taxon>Plakobranchidae</taxon>
        <taxon>Plakobranchus</taxon>
    </lineage>
</organism>
<evidence type="ECO:0000313" key="9">
    <source>
        <dbReference type="EMBL" id="GFO48016.1"/>
    </source>
</evidence>
<dbReference type="GO" id="GO:0005886">
    <property type="term" value="C:plasma membrane"/>
    <property type="evidence" value="ECO:0007669"/>
    <property type="project" value="TreeGrafter"/>
</dbReference>
<dbReference type="EMBL" id="BLXT01008368">
    <property type="protein sequence ID" value="GFO48016.1"/>
    <property type="molecule type" value="Genomic_DNA"/>
</dbReference>
<evidence type="ECO:0000256" key="4">
    <source>
        <dbReference type="ARBA" id="ARBA00022692"/>
    </source>
</evidence>
<comment type="subcellular location">
    <subcellularLocation>
        <location evidence="1">Membrane</location>
        <topology evidence="1">Multi-pass membrane protein</topology>
    </subcellularLocation>
</comment>
<feature type="transmembrane region" description="Helical" evidence="8">
    <location>
        <begin position="172"/>
        <end position="202"/>
    </location>
</feature>
<evidence type="ECO:0000256" key="6">
    <source>
        <dbReference type="ARBA" id="ARBA00023136"/>
    </source>
</evidence>
<dbReference type="PROSITE" id="PS01271">
    <property type="entry name" value="NA_SULFATE"/>
    <property type="match status" value="1"/>
</dbReference>
<dbReference type="AlphaFoldDB" id="A0AAV4DVZ0"/>
<keyword evidence="3" id="KW-0813">Transport</keyword>